<dbReference type="AlphaFoldDB" id="X6MBU9"/>
<reference evidence="2 3" key="1">
    <citation type="journal article" date="2013" name="Curr. Biol.">
        <title>The Genome of the Foraminiferan Reticulomyxa filosa.</title>
        <authorList>
            <person name="Glockner G."/>
            <person name="Hulsmann N."/>
            <person name="Schleicher M."/>
            <person name="Noegel A.A."/>
            <person name="Eichinger L."/>
            <person name="Gallinger C."/>
            <person name="Pawlowski J."/>
            <person name="Sierra R."/>
            <person name="Euteneuer U."/>
            <person name="Pillet L."/>
            <person name="Moustafa A."/>
            <person name="Platzer M."/>
            <person name="Groth M."/>
            <person name="Szafranski K."/>
            <person name="Schliwa M."/>
        </authorList>
    </citation>
    <scope>NUCLEOTIDE SEQUENCE [LARGE SCALE GENOMIC DNA]</scope>
</reference>
<evidence type="ECO:0000313" key="3">
    <source>
        <dbReference type="Proteomes" id="UP000023152"/>
    </source>
</evidence>
<dbReference type="Proteomes" id="UP000023152">
    <property type="component" value="Unassembled WGS sequence"/>
</dbReference>
<protein>
    <submittedName>
        <fullName evidence="2">Uncharacterized protein</fullName>
    </submittedName>
</protein>
<organism evidence="2 3">
    <name type="scientific">Reticulomyxa filosa</name>
    <dbReference type="NCBI Taxonomy" id="46433"/>
    <lineage>
        <taxon>Eukaryota</taxon>
        <taxon>Sar</taxon>
        <taxon>Rhizaria</taxon>
        <taxon>Retaria</taxon>
        <taxon>Foraminifera</taxon>
        <taxon>Monothalamids</taxon>
        <taxon>Reticulomyxidae</taxon>
        <taxon>Reticulomyxa</taxon>
    </lineage>
</organism>
<comment type="caution">
    <text evidence="2">The sequence shown here is derived from an EMBL/GenBank/DDBJ whole genome shotgun (WGS) entry which is preliminary data.</text>
</comment>
<keyword evidence="1" id="KW-1133">Transmembrane helix</keyword>
<keyword evidence="1" id="KW-0472">Membrane</keyword>
<dbReference type="EMBL" id="ASPP01022564">
    <property type="protein sequence ID" value="ETO11339.1"/>
    <property type="molecule type" value="Genomic_DNA"/>
</dbReference>
<evidence type="ECO:0000256" key="1">
    <source>
        <dbReference type="SAM" id="Phobius"/>
    </source>
</evidence>
<name>X6MBU9_RETFI</name>
<gene>
    <name evidence="2" type="ORF">RFI_26036</name>
</gene>
<evidence type="ECO:0000313" key="2">
    <source>
        <dbReference type="EMBL" id="ETO11339.1"/>
    </source>
</evidence>
<keyword evidence="1" id="KW-0812">Transmembrane</keyword>
<proteinExistence type="predicted"/>
<feature type="transmembrane region" description="Helical" evidence="1">
    <location>
        <begin position="61"/>
        <end position="83"/>
    </location>
</feature>
<keyword evidence="3" id="KW-1185">Reference proteome</keyword>
<accession>X6MBU9</accession>
<sequence>MCETTAGKNNSISIVCIFSNYFIDCILCEQISLQLLKDSIFIFFLFIYLMKMKTETSIVLYLQIFQIYLLQFNVLYSFLLGYYTNFSVSLSSINAISAENGGLLSLISACPIHKFSVSNIRSNEDVYVFTFSKKSENSDDTVVSLIVCQKFRKLRQYSGKLSGRTEQLVRYTRLCGMEKYVPLTNIQNCFFELFSQMITFIGKNDLSKINRIS</sequence>